<gene>
    <name evidence="2" type="ORF">KC614_01155</name>
</gene>
<accession>A0A955RRT8</accession>
<feature type="domain" description="Metallo-beta-lactamase" evidence="1">
    <location>
        <begin position="41"/>
        <end position="234"/>
    </location>
</feature>
<protein>
    <submittedName>
        <fullName evidence="2">MBL fold metallo-hydrolase</fullName>
    </submittedName>
</protein>
<dbReference type="InterPro" id="IPR001279">
    <property type="entry name" value="Metallo-B-lactamas"/>
</dbReference>
<proteinExistence type="predicted"/>
<dbReference type="InterPro" id="IPR052159">
    <property type="entry name" value="Competence_DNA_uptake"/>
</dbReference>
<dbReference type="PANTHER" id="PTHR30619">
    <property type="entry name" value="DNA INTERNALIZATION/COMPETENCE PROTEIN COMEC/REC2"/>
    <property type="match status" value="1"/>
</dbReference>
<dbReference type="SMART" id="SM00849">
    <property type="entry name" value="Lactamase_B"/>
    <property type="match status" value="1"/>
</dbReference>
<dbReference type="PANTHER" id="PTHR30619:SF1">
    <property type="entry name" value="RECOMBINATION PROTEIN 2"/>
    <property type="match status" value="1"/>
</dbReference>
<sequence>MRNRILSLAFALTFVLCSASLLTINSLRGSNFSITFFNIGHGDAMFIQTPNNGQVLIDGGPSPEVLSKLGERMPFYDNEIELVFISHLHADHITGVVEILRRYSVGTLLVNDYNYDSPVVKQLVDEIGKTNTKVRSFYRGDSVIIDGVEIRSLWPEEGATCENINDCAQVLHVSYGDFDALLTSDVELSRIDIGEEYSYSVDVLKVPHQGNKSSVSQDVVNRMKPVYAIFSVGENNYGHPNEEIVSMLRSFGTNVMRTDEVGDIEFEVKNKYDKPHLSVTK</sequence>
<dbReference type="SUPFAM" id="SSF56281">
    <property type="entry name" value="Metallo-hydrolase/oxidoreductase"/>
    <property type="match status" value="1"/>
</dbReference>
<name>A0A955RRT8_UNCKA</name>
<dbReference type="Proteomes" id="UP000751518">
    <property type="component" value="Unassembled WGS sequence"/>
</dbReference>
<reference evidence="2" key="1">
    <citation type="submission" date="2020-04" db="EMBL/GenBank/DDBJ databases">
        <authorList>
            <person name="Zhang T."/>
        </authorList>
    </citation>
    <scope>NUCLEOTIDE SEQUENCE</scope>
    <source>
        <strain evidence="2">HKST-UBA03</strain>
    </source>
</reference>
<evidence type="ECO:0000259" key="1">
    <source>
        <dbReference type="SMART" id="SM00849"/>
    </source>
</evidence>
<dbReference type="InterPro" id="IPR036866">
    <property type="entry name" value="RibonucZ/Hydroxyglut_hydro"/>
</dbReference>
<reference evidence="2" key="2">
    <citation type="journal article" date="2021" name="Microbiome">
        <title>Successional dynamics and alternative stable states in a saline activated sludge microbial community over 9 years.</title>
        <authorList>
            <person name="Wang Y."/>
            <person name="Ye J."/>
            <person name="Ju F."/>
            <person name="Liu L."/>
            <person name="Boyd J.A."/>
            <person name="Deng Y."/>
            <person name="Parks D.H."/>
            <person name="Jiang X."/>
            <person name="Yin X."/>
            <person name="Woodcroft B.J."/>
            <person name="Tyson G.W."/>
            <person name="Hugenholtz P."/>
            <person name="Polz M.F."/>
            <person name="Zhang T."/>
        </authorList>
    </citation>
    <scope>NUCLEOTIDE SEQUENCE</scope>
    <source>
        <strain evidence="2">HKST-UBA03</strain>
    </source>
</reference>
<comment type="caution">
    <text evidence="2">The sequence shown here is derived from an EMBL/GenBank/DDBJ whole genome shotgun (WGS) entry which is preliminary data.</text>
</comment>
<dbReference type="InterPro" id="IPR035681">
    <property type="entry name" value="ComA-like_MBL"/>
</dbReference>
<organism evidence="2 3">
    <name type="scientific">candidate division WWE3 bacterium</name>
    <dbReference type="NCBI Taxonomy" id="2053526"/>
    <lineage>
        <taxon>Bacteria</taxon>
        <taxon>Katanobacteria</taxon>
    </lineage>
</organism>
<dbReference type="Gene3D" id="3.60.15.10">
    <property type="entry name" value="Ribonuclease Z/Hydroxyacylglutathione hydrolase-like"/>
    <property type="match status" value="1"/>
</dbReference>
<evidence type="ECO:0000313" key="3">
    <source>
        <dbReference type="Proteomes" id="UP000751518"/>
    </source>
</evidence>
<dbReference type="Pfam" id="PF00753">
    <property type="entry name" value="Lactamase_B"/>
    <property type="match status" value="1"/>
</dbReference>
<dbReference type="AlphaFoldDB" id="A0A955RRT8"/>
<evidence type="ECO:0000313" key="2">
    <source>
        <dbReference type="EMBL" id="MCA9391797.1"/>
    </source>
</evidence>
<dbReference type="CDD" id="cd07731">
    <property type="entry name" value="ComA-like_MBL-fold"/>
    <property type="match status" value="1"/>
</dbReference>
<dbReference type="EMBL" id="JAGQKZ010000005">
    <property type="protein sequence ID" value="MCA9391797.1"/>
    <property type="molecule type" value="Genomic_DNA"/>
</dbReference>